<dbReference type="Gene3D" id="2.60.40.2130">
    <property type="entry name" value="F-spondin domain"/>
    <property type="match status" value="1"/>
</dbReference>
<dbReference type="Pfam" id="PF00090">
    <property type="entry name" value="TSP_1"/>
    <property type="match status" value="2"/>
</dbReference>
<dbReference type="AlphaFoldDB" id="A0A9Q0S8S6"/>
<name>A0A9Q0S8S6_9DIPT</name>
<evidence type="ECO:0000259" key="9">
    <source>
        <dbReference type="PROSITE" id="PS50279"/>
    </source>
</evidence>
<keyword evidence="13" id="KW-1185">Reference proteome</keyword>
<dbReference type="InterPro" id="IPR042307">
    <property type="entry name" value="Reeler_sf"/>
</dbReference>
<feature type="chain" id="PRO_5040448095" description="Spondin-1" evidence="8">
    <location>
        <begin position="28"/>
        <end position="727"/>
    </location>
</feature>
<dbReference type="PANTHER" id="PTHR11311">
    <property type="entry name" value="SPONDIN"/>
    <property type="match status" value="1"/>
</dbReference>
<dbReference type="SMART" id="SM00131">
    <property type="entry name" value="KU"/>
    <property type="match status" value="1"/>
</dbReference>
<dbReference type="GO" id="GO:0004867">
    <property type="term" value="F:serine-type endopeptidase inhibitor activity"/>
    <property type="evidence" value="ECO:0007669"/>
    <property type="project" value="InterPro"/>
</dbReference>
<dbReference type="CDD" id="cd08544">
    <property type="entry name" value="Reeler"/>
    <property type="match status" value="1"/>
</dbReference>
<feature type="domain" description="Spondin" evidence="11">
    <location>
        <begin position="189"/>
        <end position="379"/>
    </location>
</feature>
<dbReference type="Pfam" id="PF06468">
    <property type="entry name" value="Spond_N"/>
    <property type="match status" value="1"/>
</dbReference>
<keyword evidence="4" id="KW-0677">Repeat</keyword>
<dbReference type="Gene3D" id="4.10.410.10">
    <property type="entry name" value="Pancreatic trypsin inhibitor Kunitz domain"/>
    <property type="match status" value="1"/>
</dbReference>
<accession>A0A9Q0S8S6</accession>
<dbReference type="SMART" id="SM00209">
    <property type="entry name" value="TSP1"/>
    <property type="match status" value="3"/>
</dbReference>
<feature type="domain" description="BPTI/Kunitz inhibitor" evidence="9">
    <location>
        <begin position="645"/>
        <end position="694"/>
    </location>
</feature>
<dbReference type="InterPro" id="IPR038678">
    <property type="entry name" value="Spondin_N_sf"/>
</dbReference>
<evidence type="ECO:0000256" key="8">
    <source>
        <dbReference type="SAM" id="SignalP"/>
    </source>
</evidence>
<dbReference type="PROSITE" id="PS50279">
    <property type="entry name" value="BPTI_KUNITZ_2"/>
    <property type="match status" value="1"/>
</dbReference>
<feature type="signal peptide" evidence="8">
    <location>
        <begin position="1"/>
        <end position="27"/>
    </location>
</feature>
<dbReference type="GO" id="GO:0007155">
    <property type="term" value="P:cell adhesion"/>
    <property type="evidence" value="ECO:0007669"/>
    <property type="project" value="UniProtKB-KW"/>
</dbReference>
<dbReference type="SUPFAM" id="SSF82895">
    <property type="entry name" value="TSP-1 type 1 repeat"/>
    <property type="match status" value="2"/>
</dbReference>
<dbReference type="OrthoDB" id="347314at2759"/>
<dbReference type="PROSITE" id="PS50092">
    <property type="entry name" value="TSP1"/>
    <property type="match status" value="2"/>
</dbReference>
<dbReference type="InterPro" id="IPR000884">
    <property type="entry name" value="TSP1_rpt"/>
</dbReference>
<evidence type="ECO:0000256" key="6">
    <source>
        <dbReference type="ARBA" id="ARBA00030964"/>
    </source>
</evidence>
<organism evidence="12 13">
    <name type="scientific">Pseudolycoriella hygida</name>
    <dbReference type="NCBI Taxonomy" id="35572"/>
    <lineage>
        <taxon>Eukaryota</taxon>
        <taxon>Metazoa</taxon>
        <taxon>Ecdysozoa</taxon>
        <taxon>Arthropoda</taxon>
        <taxon>Hexapoda</taxon>
        <taxon>Insecta</taxon>
        <taxon>Pterygota</taxon>
        <taxon>Neoptera</taxon>
        <taxon>Endopterygota</taxon>
        <taxon>Diptera</taxon>
        <taxon>Nematocera</taxon>
        <taxon>Sciaroidea</taxon>
        <taxon>Sciaridae</taxon>
        <taxon>Pseudolycoriella</taxon>
    </lineage>
</organism>
<dbReference type="Gene3D" id="2.60.40.4060">
    <property type="entry name" value="Reeler domain"/>
    <property type="match status" value="1"/>
</dbReference>
<keyword evidence="8" id="KW-0732">Signal</keyword>
<dbReference type="InterPro" id="IPR036880">
    <property type="entry name" value="Kunitz_BPTI_sf"/>
</dbReference>
<dbReference type="InterPro" id="IPR009465">
    <property type="entry name" value="Spondin_N"/>
</dbReference>
<feature type="compositionally biased region" description="Acidic residues" evidence="7">
    <location>
        <begin position="558"/>
        <end position="593"/>
    </location>
</feature>
<dbReference type="InterPro" id="IPR002223">
    <property type="entry name" value="Kunitz_BPTI"/>
</dbReference>
<evidence type="ECO:0000256" key="7">
    <source>
        <dbReference type="SAM" id="MobiDB-lite"/>
    </source>
</evidence>
<dbReference type="Proteomes" id="UP001151699">
    <property type="component" value="Chromosome A"/>
</dbReference>
<dbReference type="FunFam" id="2.60.40.2130:FF:000002">
    <property type="entry name" value="Putative Spondin-1"/>
    <property type="match status" value="1"/>
</dbReference>
<dbReference type="InterPro" id="IPR002861">
    <property type="entry name" value="Reeler_dom"/>
</dbReference>
<dbReference type="PANTHER" id="PTHR11311:SF16">
    <property type="entry name" value="SPONDIN-1"/>
    <property type="match status" value="1"/>
</dbReference>
<evidence type="ECO:0000256" key="2">
    <source>
        <dbReference type="ARBA" id="ARBA00019594"/>
    </source>
</evidence>
<evidence type="ECO:0000256" key="3">
    <source>
        <dbReference type="ARBA" id="ARBA00022530"/>
    </source>
</evidence>
<gene>
    <name evidence="12" type="primary">SPON1_1</name>
    <name evidence="12" type="ORF">Bhyg_02678</name>
</gene>
<dbReference type="Pfam" id="PF02014">
    <property type="entry name" value="Reeler"/>
    <property type="match status" value="1"/>
</dbReference>
<dbReference type="Gene3D" id="2.20.100.10">
    <property type="entry name" value="Thrombospondin type-1 (TSP1) repeat"/>
    <property type="match status" value="2"/>
</dbReference>
<dbReference type="InterPro" id="IPR051418">
    <property type="entry name" value="Spondin/Thrombospondin_T1"/>
</dbReference>
<dbReference type="SUPFAM" id="SSF57362">
    <property type="entry name" value="BPTI-like"/>
    <property type="match status" value="1"/>
</dbReference>
<proteinExistence type="predicted"/>
<keyword evidence="5" id="KW-0130">Cell adhesion</keyword>
<evidence type="ECO:0000256" key="1">
    <source>
        <dbReference type="ARBA" id="ARBA00004498"/>
    </source>
</evidence>
<dbReference type="PROSITE" id="PS51020">
    <property type="entry name" value="SPONDIN"/>
    <property type="match status" value="1"/>
</dbReference>
<evidence type="ECO:0000259" key="11">
    <source>
        <dbReference type="PROSITE" id="PS51020"/>
    </source>
</evidence>
<feature type="region of interest" description="Disordered" evidence="7">
    <location>
        <begin position="701"/>
        <end position="727"/>
    </location>
</feature>
<keyword evidence="3" id="KW-0964">Secreted</keyword>
<protein>
    <recommendedName>
        <fullName evidence="2">Spondin-1</fullName>
    </recommendedName>
    <alternativeName>
        <fullName evidence="6">F-spondin</fullName>
    </alternativeName>
</protein>
<dbReference type="InterPro" id="IPR036383">
    <property type="entry name" value="TSP1_rpt_sf"/>
</dbReference>
<evidence type="ECO:0000313" key="13">
    <source>
        <dbReference type="Proteomes" id="UP001151699"/>
    </source>
</evidence>
<feature type="region of interest" description="Disordered" evidence="7">
    <location>
        <begin position="550"/>
        <end position="597"/>
    </location>
</feature>
<feature type="compositionally biased region" description="Basic residues" evidence="7">
    <location>
        <begin position="708"/>
        <end position="719"/>
    </location>
</feature>
<evidence type="ECO:0000256" key="4">
    <source>
        <dbReference type="ARBA" id="ARBA00022737"/>
    </source>
</evidence>
<evidence type="ECO:0000256" key="5">
    <source>
        <dbReference type="ARBA" id="ARBA00022889"/>
    </source>
</evidence>
<dbReference type="GO" id="GO:0031012">
    <property type="term" value="C:extracellular matrix"/>
    <property type="evidence" value="ECO:0007669"/>
    <property type="project" value="TreeGrafter"/>
</dbReference>
<comment type="caution">
    <text evidence="12">The sequence shown here is derived from an EMBL/GenBank/DDBJ whole genome shotgun (WGS) entry which is preliminary data.</text>
</comment>
<feature type="domain" description="Reelin" evidence="10">
    <location>
        <begin position="15"/>
        <end position="190"/>
    </location>
</feature>
<dbReference type="EMBL" id="WJQU01000001">
    <property type="protein sequence ID" value="KAJ6647455.1"/>
    <property type="molecule type" value="Genomic_DNA"/>
</dbReference>
<keyword evidence="3" id="KW-0272">Extracellular matrix</keyword>
<evidence type="ECO:0000313" key="12">
    <source>
        <dbReference type="EMBL" id="KAJ6647455.1"/>
    </source>
</evidence>
<comment type="subcellular location">
    <subcellularLocation>
        <location evidence="1">Secreted</location>
        <location evidence="1">Extracellular space</location>
        <location evidence="1">Extracellular matrix</location>
    </subcellularLocation>
</comment>
<evidence type="ECO:0000259" key="10">
    <source>
        <dbReference type="PROSITE" id="PS51019"/>
    </source>
</evidence>
<reference evidence="12" key="1">
    <citation type="submission" date="2022-07" db="EMBL/GenBank/DDBJ databases">
        <authorList>
            <person name="Trinca V."/>
            <person name="Uliana J.V.C."/>
            <person name="Torres T.T."/>
            <person name="Ward R.J."/>
            <person name="Monesi N."/>
        </authorList>
    </citation>
    <scope>NUCLEOTIDE SEQUENCE</scope>
    <source>
        <strain evidence="12">HSMRA1968</strain>
        <tissue evidence="12">Whole embryos</tissue>
    </source>
</reference>
<dbReference type="Pfam" id="PF00014">
    <property type="entry name" value="Kunitz_BPTI"/>
    <property type="match status" value="1"/>
</dbReference>
<sequence length="727" mass="81830">MFLSTDCIYSILFTLLLLKTNFKLMNAFKCSRTPEGHGASQTPADGRFHIRIVENTNNYTPGKTYTIKIEGIDAGQRSMPPSKHKFSGFTLVVEKKTNDSGVLDQSIGTFSLVHSNPYSKIACPNMVTHTTTAAKSEIEVLWKAPQSGSGCVLFKATVIEHRDVWYMDDGPLTKEFCEKPRELDDEHRIPIVCCACTEAKYELTFEGLWSRNTHPKDFPSNPFITKFGDIIGASHTIDYRFWKRGQVATDGLMHVAEHGSTRELETELKSESGQIRTIIKAKGLAYPNITGRTFAVFRVDPIHSVISFVSMIDPSPDWFLGVAALDLCLEDCTWVESRTHELYPWDAGTDSGNNYTSPNQPTNPRDYIRYIKSDLPNDPESPFYPFSEMKPLARLHLSRQRLYEKNCPEGADDDSNAPSKTACRLGPWQEAPCDTECGHGNMLQQRQYINENLAQQAGCREQLTQRVPCVGRGPNCSDDPDEVEETTVPSCALSPWSAWSKCSTSSGCGNGSETRRRKYIRGHVKKYCEGGTNHPPLKQTRPCYISCSGEASNTPNGEEGDVEEEVENENEENEGNDDNEENEENEETEEECQMSDWSEWGPCSVPCGGGTMNRTRTTTAGKCEESELIEKETCNDQNCKVPKFCKESPVEGDCENKTNMWYYDWEFKRCAAFGWSCGTHGNKFSTFEDCRKTCSQRNTVLQFDDQPRRRKGNKGRNRNRNSASDGE</sequence>
<dbReference type="NCBIfam" id="NF038123">
    <property type="entry name" value="NF038123_dom"/>
    <property type="match status" value="1"/>
</dbReference>
<dbReference type="PROSITE" id="PS51019">
    <property type="entry name" value="REELIN"/>
    <property type="match status" value="1"/>
</dbReference>